<dbReference type="AlphaFoldDB" id="A0A366HK72"/>
<comment type="caution">
    <text evidence="1">The sequence shown here is derived from an EMBL/GenBank/DDBJ whole genome shotgun (WGS) entry which is preliminary data.</text>
</comment>
<accession>A0A366HK72</accession>
<sequence length="67" mass="7686">MIYFDSCYIAKFYLAEPDSPKVISFARQHPNIACLLLGKAEVLAVFHRKYRENVVDAKGFALLCDQF</sequence>
<proteinExistence type="predicted"/>
<reference evidence="1 2" key="1">
    <citation type="submission" date="2018-06" db="EMBL/GenBank/DDBJ databases">
        <title>Genomic Encyclopedia of Type Strains, Phase IV (KMG-IV): sequencing the most valuable type-strain genomes for metagenomic binning, comparative biology and taxonomic classification.</title>
        <authorList>
            <person name="Goeker M."/>
        </authorList>
    </citation>
    <scope>NUCLEOTIDE SEQUENCE [LARGE SCALE GENOMIC DNA]</scope>
    <source>
        <strain evidence="1 2">DSM 25532</strain>
    </source>
</reference>
<keyword evidence="2" id="KW-1185">Reference proteome</keyword>
<name>A0A366HK72_9BACT</name>
<dbReference type="Proteomes" id="UP000253426">
    <property type="component" value="Unassembled WGS sequence"/>
</dbReference>
<evidence type="ECO:0008006" key="3">
    <source>
        <dbReference type="Google" id="ProtNLM"/>
    </source>
</evidence>
<dbReference type="EMBL" id="QNRR01000006">
    <property type="protein sequence ID" value="RBP42510.1"/>
    <property type="molecule type" value="Genomic_DNA"/>
</dbReference>
<gene>
    <name evidence="1" type="ORF">DES53_106219</name>
</gene>
<dbReference type="OrthoDB" id="199188at2"/>
<evidence type="ECO:0000313" key="2">
    <source>
        <dbReference type="Proteomes" id="UP000253426"/>
    </source>
</evidence>
<evidence type="ECO:0000313" key="1">
    <source>
        <dbReference type="EMBL" id="RBP42510.1"/>
    </source>
</evidence>
<protein>
    <recommendedName>
        <fullName evidence="3">PIN domain-containing protein</fullName>
    </recommendedName>
</protein>
<organism evidence="1 2">
    <name type="scientific">Roseimicrobium gellanilyticum</name>
    <dbReference type="NCBI Taxonomy" id="748857"/>
    <lineage>
        <taxon>Bacteria</taxon>
        <taxon>Pseudomonadati</taxon>
        <taxon>Verrucomicrobiota</taxon>
        <taxon>Verrucomicrobiia</taxon>
        <taxon>Verrucomicrobiales</taxon>
        <taxon>Verrucomicrobiaceae</taxon>
        <taxon>Roseimicrobium</taxon>
    </lineage>
</organism>
<dbReference type="Gene3D" id="3.40.50.1010">
    <property type="entry name" value="5'-nuclease"/>
    <property type="match status" value="1"/>
</dbReference>
<dbReference type="RefSeq" id="WP_147263459.1">
    <property type="nucleotide sequence ID" value="NZ_QNRR01000006.1"/>
</dbReference>